<keyword evidence="3" id="KW-0732">Signal</keyword>
<dbReference type="OrthoDB" id="5215637at2759"/>
<keyword evidence="2" id="KW-1133">Transmembrane helix</keyword>
<sequence>MKPITTTTILLTLIPLTTSTSTSPEPKCYAPDGTLVPNTIYQPCISITGIHSMCCRLGTPNPETCDPSGLCLSTTTTTTTSPSTSPSTTTKSTTYYREFCTDSSWNSTNCLSKDICSSRNGGNSNWSNQLTPCGNSLWCCGSTTACCASGQAFRLNRTLMMDFLGGEATSSDGGGATSTVTVVPTGEGVSAGMEREGEGGMSAKMKIGVGVGVAIGGLVVGLVGMGVGYFWGRRGGMRRGQDVAGGAGDGRGSVRLEKPKGVIGGTSSAGSAGSTSPCLEVVKCG</sequence>
<dbReference type="STRING" id="602072.A0A1R3R6U7"/>
<evidence type="ECO:0000256" key="3">
    <source>
        <dbReference type="SAM" id="SignalP"/>
    </source>
</evidence>
<reference evidence="5" key="1">
    <citation type="journal article" date="2017" name="Genome Biol.">
        <title>Comparative genomics reveals high biological diversity and specific adaptations in the industrially and medically important fungal genus Aspergillus.</title>
        <authorList>
            <person name="de Vries R.P."/>
            <person name="Riley R."/>
            <person name="Wiebenga A."/>
            <person name="Aguilar-Osorio G."/>
            <person name="Amillis S."/>
            <person name="Uchima C.A."/>
            <person name="Anderluh G."/>
            <person name="Asadollahi M."/>
            <person name="Askin M."/>
            <person name="Barry K."/>
            <person name="Battaglia E."/>
            <person name="Bayram O."/>
            <person name="Benocci T."/>
            <person name="Braus-Stromeyer S.A."/>
            <person name="Caldana C."/>
            <person name="Canovas D."/>
            <person name="Cerqueira G.C."/>
            <person name="Chen F."/>
            <person name="Chen W."/>
            <person name="Choi C."/>
            <person name="Clum A."/>
            <person name="Dos Santos R.A."/>
            <person name="Damasio A.R."/>
            <person name="Diallinas G."/>
            <person name="Emri T."/>
            <person name="Fekete E."/>
            <person name="Flipphi M."/>
            <person name="Freyberg S."/>
            <person name="Gallo A."/>
            <person name="Gournas C."/>
            <person name="Habgood R."/>
            <person name="Hainaut M."/>
            <person name="Harispe M.L."/>
            <person name="Henrissat B."/>
            <person name="Hilden K.S."/>
            <person name="Hope R."/>
            <person name="Hossain A."/>
            <person name="Karabika E."/>
            <person name="Karaffa L."/>
            <person name="Karanyi Z."/>
            <person name="Krasevec N."/>
            <person name="Kuo A."/>
            <person name="Kusch H."/>
            <person name="LaButti K."/>
            <person name="Lagendijk E.L."/>
            <person name="Lapidus A."/>
            <person name="Levasseur A."/>
            <person name="Lindquist E."/>
            <person name="Lipzen A."/>
            <person name="Logrieco A.F."/>
            <person name="MacCabe A."/>
            <person name="Maekelae M.R."/>
            <person name="Malavazi I."/>
            <person name="Melin P."/>
            <person name="Meyer V."/>
            <person name="Mielnichuk N."/>
            <person name="Miskei M."/>
            <person name="Molnar A.P."/>
            <person name="Mule G."/>
            <person name="Ngan C.Y."/>
            <person name="Orejas M."/>
            <person name="Orosz E."/>
            <person name="Ouedraogo J.P."/>
            <person name="Overkamp K.M."/>
            <person name="Park H.-S."/>
            <person name="Perrone G."/>
            <person name="Piumi F."/>
            <person name="Punt P.J."/>
            <person name="Ram A.F."/>
            <person name="Ramon A."/>
            <person name="Rauscher S."/>
            <person name="Record E."/>
            <person name="Riano-Pachon D.M."/>
            <person name="Robert V."/>
            <person name="Roehrig J."/>
            <person name="Ruller R."/>
            <person name="Salamov A."/>
            <person name="Salih N.S."/>
            <person name="Samson R.A."/>
            <person name="Sandor E."/>
            <person name="Sanguinetti M."/>
            <person name="Schuetze T."/>
            <person name="Sepcic K."/>
            <person name="Shelest E."/>
            <person name="Sherlock G."/>
            <person name="Sophianopoulou V."/>
            <person name="Squina F.M."/>
            <person name="Sun H."/>
            <person name="Susca A."/>
            <person name="Todd R.B."/>
            <person name="Tsang A."/>
            <person name="Unkles S.E."/>
            <person name="van de Wiele N."/>
            <person name="van Rossen-Uffink D."/>
            <person name="Oliveira J.V."/>
            <person name="Vesth T.C."/>
            <person name="Visser J."/>
            <person name="Yu J.-H."/>
            <person name="Zhou M."/>
            <person name="Andersen M.R."/>
            <person name="Archer D.B."/>
            <person name="Baker S.E."/>
            <person name="Benoit I."/>
            <person name="Brakhage A.A."/>
            <person name="Braus G.H."/>
            <person name="Fischer R."/>
            <person name="Frisvad J.C."/>
            <person name="Goldman G.H."/>
            <person name="Houbraken J."/>
            <person name="Oakley B."/>
            <person name="Pocsi I."/>
            <person name="Scazzocchio C."/>
            <person name="Seiboth B."/>
            <person name="vanKuyk P.A."/>
            <person name="Wortman J."/>
            <person name="Dyer P.S."/>
            <person name="Grigoriev I.V."/>
        </authorList>
    </citation>
    <scope>NUCLEOTIDE SEQUENCE [LARGE SCALE GENOMIC DNA]</scope>
    <source>
        <strain evidence="5">ITEM 5010</strain>
    </source>
</reference>
<feature type="chain" id="PRO_5013340187" description="Mid2 domain-containing protein" evidence="3">
    <location>
        <begin position="20"/>
        <end position="285"/>
    </location>
</feature>
<protein>
    <recommendedName>
        <fullName evidence="6">Mid2 domain-containing protein</fullName>
    </recommendedName>
</protein>
<keyword evidence="5" id="KW-1185">Reference proteome</keyword>
<evidence type="ECO:0000313" key="4">
    <source>
        <dbReference type="EMBL" id="OOF90207.1"/>
    </source>
</evidence>
<dbReference type="OMA" id="GTICCAL"/>
<keyword evidence="2" id="KW-0472">Membrane</keyword>
<evidence type="ECO:0008006" key="6">
    <source>
        <dbReference type="Google" id="ProtNLM"/>
    </source>
</evidence>
<dbReference type="Proteomes" id="UP000188318">
    <property type="component" value="Unassembled WGS sequence"/>
</dbReference>
<organism evidence="4 5">
    <name type="scientific">Aspergillus carbonarius (strain ITEM 5010)</name>
    <dbReference type="NCBI Taxonomy" id="602072"/>
    <lineage>
        <taxon>Eukaryota</taxon>
        <taxon>Fungi</taxon>
        <taxon>Dikarya</taxon>
        <taxon>Ascomycota</taxon>
        <taxon>Pezizomycotina</taxon>
        <taxon>Eurotiomycetes</taxon>
        <taxon>Eurotiomycetidae</taxon>
        <taxon>Eurotiales</taxon>
        <taxon>Aspergillaceae</taxon>
        <taxon>Aspergillus</taxon>
        <taxon>Aspergillus subgen. Circumdati</taxon>
    </lineage>
</organism>
<evidence type="ECO:0000256" key="1">
    <source>
        <dbReference type="SAM" id="MobiDB-lite"/>
    </source>
</evidence>
<keyword evidence="2" id="KW-0812">Transmembrane</keyword>
<feature type="compositionally biased region" description="Low complexity" evidence="1">
    <location>
        <begin position="265"/>
        <end position="275"/>
    </location>
</feature>
<name>A0A1R3R6U7_ASPC5</name>
<feature type="signal peptide" evidence="3">
    <location>
        <begin position="1"/>
        <end position="19"/>
    </location>
</feature>
<gene>
    <name evidence="4" type="ORF">ASPCADRAFT_519387</name>
</gene>
<evidence type="ECO:0000256" key="2">
    <source>
        <dbReference type="SAM" id="Phobius"/>
    </source>
</evidence>
<evidence type="ECO:0000313" key="5">
    <source>
        <dbReference type="Proteomes" id="UP000188318"/>
    </source>
</evidence>
<feature type="transmembrane region" description="Helical" evidence="2">
    <location>
        <begin position="207"/>
        <end position="231"/>
    </location>
</feature>
<dbReference type="EMBL" id="KV907567">
    <property type="protein sequence ID" value="OOF90207.1"/>
    <property type="molecule type" value="Genomic_DNA"/>
</dbReference>
<dbReference type="VEuPathDB" id="FungiDB:ASPCADRAFT_519387"/>
<feature type="region of interest" description="Disordered" evidence="1">
    <location>
        <begin position="240"/>
        <end position="275"/>
    </location>
</feature>
<dbReference type="AlphaFoldDB" id="A0A1R3R6U7"/>
<proteinExistence type="predicted"/>
<accession>A0A1R3R6U7</accession>